<comment type="subcellular location">
    <subcellularLocation>
        <location evidence="1 6">Membrane</location>
        <topology evidence="1 6">Multi-pass membrane protein</topology>
    </subcellularLocation>
</comment>
<protein>
    <recommendedName>
        <fullName evidence="9">Receptor expression-enhancing protein</fullName>
    </recommendedName>
</protein>
<evidence type="ECO:0000256" key="7">
    <source>
        <dbReference type="SAM" id="Phobius"/>
    </source>
</evidence>
<dbReference type="InterPro" id="IPR004345">
    <property type="entry name" value="TB2_DP1_HVA22"/>
</dbReference>
<accession>A0A7S2SB95</accession>
<dbReference type="PANTHER" id="PTHR12300">
    <property type="entry name" value="HVA22-LIKE PROTEINS"/>
    <property type="match status" value="1"/>
</dbReference>
<dbReference type="PANTHER" id="PTHR12300:SF161">
    <property type="entry name" value="RECEPTOR EXPRESSION-ENHANCING PROTEIN"/>
    <property type="match status" value="1"/>
</dbReference>
<evidence type="ECO:0000256" key="6">
    <source>
        <dbReference type="RuleBase" id="RU362006"/>
    </source>
</evidence>
<evidence type="ECO:0000256" key="5">
    <source>
        <dbReference type="ARBA" id="ARBA00023136"/>
    </source>
</evidence>
<evidence type="ECO:0000256" key="4">
    <source>
        <dbReference type="ARBA" id="ARBA00022989"/>
    </source>
</evidence>
<dbReference type="GO" id="GO:0016020">
    <property type="term" value="C:membrane"/>
    <property type="evidence" value="ECO:0007669"/>
    <property type="project" value="UniProtKB-SubCell"/>
</dbReference>
<dbReference type="AlphaFoldDB" id="A0A7S2SB95"/>
<organism evidence="8">
    <name type="scientific">Rhizochromulina marina</name>
    <dbReference type="NCBI Taxonomy" id="1034831"/>
    <lineage>
        <taxon>Eukaryota</taxon>
        <taxon>Sar</taxon>
        <taxon>Stramenopiles</taxon>
        <taxon>Ochrophyta</taxon>
        <taxon>Dictyochophyceae</taxon>
        <taxon>Rhizochromulinales</taxon>
        <taxon>Rhizochromulina</taxon>
    </lineage>
</organism>
<dbReference type="Pfam" id="PF03134">
    <property type="entry name" value="TB2_DP1_HVA22"/>
    <property type="match status" value="1"/>
</dbReference>
<feature type="transmembrane region" description="Helical" evidence="7">
    <location>
        <begin position="113"/>
        <end position="137"/>
    </location>
</feature>
<keyword evidence="5 7" id="KW-0472">Membrane</keyword>
<keyword evidence="4 7" id="KW-1133">Transmembrane helix</keyword>
<evidence type="ECO:0000256" key="3">
    <source>
        <dbReference type="ARBA" id="ARBA00022692"/>
    </source>
</evidence>
<dbReference type="EMBL" id="HBHJ01019646">
    <property type="protein sequence ID" value="CAD9695003.1"/>
    <property type="molecule type" value="Transcribed_RNA"/>
</dbReference>
<comment type="similarity">
    <text evidence="2 6">Belongs to the DP1 family.</text>
</comment>
<sequence>MASDGSEKSAAATPSSDPVAVAVPDFMQGLLKEVDGVVASLPPSVQDILTKGSEQTKVQKSVLALGVALLPVLLVLYFLGGADLLVNLVGFLWPAMQSFKAIEAKTDEGARRWLSYWVVYGSLSIVETLLFFVVNMIPYYPLAKMAFLIYCYHPKLNGAGMIYDKVLKPFVVSKLVKTHSE</sequence>
<reference evidence="8" key="1">
    <citation type="submission" date="2021-01" db="EMBL/GenBank/DDBJ databases">
        <authorList>
            <person name="Corre E."/>
            <person name="Pelletier E."/>
            <person name="Niang G."/>
            <person name="Scheremetjew M."/>
            <person name="Finn R."/>
            <person name="Kale V."/>
            <person name="Holt S."/>
            <person name="Cochrane G."/>
            <person name="Meng A."/>
            <person name="Brown T."/>
            <person name="Cohen L."/>
        </authorList>
    </citation>
    <scope>NUCLEOTIDE SEQUENCE</scope>
    <source>
        <strain evidence="8">CCMP1243</strain>
    </source>
</reference>
<evidence type="ECO:0000256" key="2">
    <source>
        <dbReference type="ARBA" id="ARBA00008573"/>
    </source>
</evidence>
<gene>
    <name evidence="8" type="ORF">RMAR1173_LOCUS13000</name>
</gene>
<name>A0A7S2SB95_9STRA</name>
<keyword evidence="3 7" id="KW-0812">Transmembrane</keyword>
<evidence type="ECO:0000256" key="1">
    <source>
        <dbReference type="ARBA" id="ARBA00004141"/>
    </source>
</evidence>
<proteinExistence type="inferred from homology"/>
<feature type="transmembrane region" description="Helical" evidence="7">
    <location>
        <begin position="62"/>
        <end position="93"/>
    </location>
</feature>
<evidence type="ECO:0000313" key="8">
    <source>
        <dbReference type="EMBL" id="CAD9695003.1"/>
    </source>
</evidence>
<evidence type="ECO:0008006" key="9">
    <source>
        <dbReference type="Google" id="ProtNLM"/>
    </source>
</evidence>